<organism evidence="4 5">
    <name type="scientific">Dyella marensis</name>
    <dbReference type="NCBI Taxonomy" id="500610"/>
    <lineage>
        <taxon>Bacteria</taxon>
        <taxon>Pseudomonadati</taxon>
        <taxon>Pseudomonadota</taxon>
        <taxon>Gammaproteobacteria</taxon>
        <taxon>Lysobacterales</taxon>
        <taxon>Rhodanobacteraceae</taxon>
        <taxon>Dyella</taxon>
    </lineage>
</organism>
<dbReference type="GO" id="GO:0071111">
    <property type="term" value="F:cyclic-guanylate-specific phosphodiesterase activity"/>
    <property type="evidence" value="ECO:0007669"/>
    <property type="project" value="InterPro"/>
</dbReference>
<dbReference type="SUPFAM" id="SSF55785">
    <property type="entry name" value="PYP-like sensor domain (PAS domain)"/>
    <property type="match status" value="1"/>
</dbReference>
<dbReference type="Pfam" id="PF00990">
    <property type="entry name" value="GGDEF"/>
    <property type="match status" value="1"/>
</dbReference>
<feature type="domain" description="EAL" evidence="2">
    <location>
        <begin position="456"/>
        <end position="701"/>
    </location>
</feature>
<dbReference type="CDD" id="cd01948">
    <property type="entry name" value="EAL"/>
    <property type="match status" value="1"/>
</dbReference>
<keyword evidence="1" id="KW-0175">Coiled coil</keyword>
<dbReference type="NCBIfam" id="TIGR00254">
    <property type="entry name" value="GGDEF"/>
    <property type="match status" value="1"/>
</dbReference>
<dbReference type="SMART" id="SM00052">
    <property type="entry name" value="EAL"/>
    <property type="match status" value="1"/>
</dbReference>
<dbReference type="InterPro" id="IPR035965">
    <property type="entry name" value="PAS-like_dom_sf"/>
</dbReference>
<dbReference type="SUPFAM" id="SSF141868">
    <property type="entry name" value="EAL domain-like"/>
    <property type="match status" value="1"/>
</dbReference>
<dbReference type="Gene3D" id="3.30.450.20">
    <property type="entry name" value="PAS domain"/>
    <property type="match status" value="1"/>
</dbReference>
<dbReference type="SUPFAM" id="SSF52172">
    <property type="entry name" value="CheY-like"/>
    <property type="match status" value="1"/>
</dbReference>
<dbReference type="PANTHER" id="PTHR33121:SF79">
    <property type="entry name" value="CYCLIC DI-GMP PHOSPHODIESTERASE PDED-RELATED"/>
    <property type="match status" value="1"/>
</dbReference>
<reference evidence="5" key="1">
    <citation type="submission" date="2016-10" db="EMBL/GenBank/DDBJ databases">
        <authorList>
            <person name="Varghese N."/>
            <person name="Submissions S."/>
        </authorList>
    </citation>
    <scope>NUCLEOTIDE SEQUENCE [LARGE SCALE GENOMIC DNA]</scope>
    <source>
        <strain evidence="5">UNC178MFTsu3.1</strain>
    </source>
</reference>
<proteinExistence type="predicted"/>
<dbReference type="InterPro" id="IPR000160">
    <property type="entry name" value="GGDEF_dom"/>
</dbReference>
<protein>
    <submittedName>
        <fullName evidence="4">PAS domain S-box-containing protein/diguanylate cyclase (GGDEF) domain-containing protein</fullName>
    </submittedName>
</protein>
<dbReference type="InterPro" id="IPR035919">
    <property type="entry name" value="EAL_sf"/>
</dbReference>
<dbReference type="EMBL" id="FONH01000004">
    <property type="protein sequence ID" value="SFE79545.1"/>
    <property type="molecule type" value="Genomic_DNA"/>
</dbReference>
<dbReference type="InterPro" id="IPR050706">
    <property type="entry name" value="Cyclic-di-GMP_PDE-like"/>
</dbReference>
<accession>A0A1I2DG10</accession>
<dbReference type="AlphaFoldDB" id="A0A1I2DG10"/>
<dbReference type="NCBIfam" id="TIGR00229">
    <property type="entry name" value="sensory_box"/>
    <property type="match status" value="1"/>
</dbReference>
<dbReference type="SMART" id="SM00267">
    <property type="entry name" value="GGDEF"/>
    <property type="match status" value="1"/>
</dbReference>
<evidence type="ECO:0000256" key="1">
    <source>
        <dbReference type="SAM" id="Coils"/>
    </source>
</evidence>
<dbReference type="PROSITE" id="PS50887">
    <property type="entry name" value="GGDEF"/>
    <property type="match status" value="1"/>
</dbReference>
<evidence type="ECO:0000259" key="2">
    <source>
        <dbReference type="PROSITE" id="PS50883"/>
    </source>
</evidence>
<dbReference type="Gene3D" id="3.40.50.2300">
    <property type="match status" value="1"/>
</dbReference>
<dbReference type="InterPro" id="IPR029787">
    <property type="entry name" value="Nucleotide_cyclase"/>
</dbReference>
<dbReference type="PROSITE" id="PS50883">
    <property type="entry name" value="EAL"/>
    <property type="match status" value="1"/>
</dbReference>
<dbReference type="STRING" id="500610.SAMN02799615_01680"/>
<dbReference type="InterPro" id="IPR001633">
    <property type="entry name" value="EAL_dom"/>
</dbReference>
<dbReference type="InterPro" id="IPR000014">
    <property type="entry name" value="PAS"/>
</dbReference>
<evidence type="ECO:0000313" key="4">
    <source>
        <dbReference type="EMBL" id="SFE79545.1"/>
    </source>
</evidence>
<dbReference type="Gene3D" id="3.20.20.450">
    <property type="entry name" value="EAL domain"/>
    <property type="match status" value="1"/>
</dbReference>
<dbReference type="SUPFAM" id="SSF55073">
    <property type="entry name" value="Nucleotide cyclase"/>
    <property type="match status" value="1"/>
</dbReference>
<dbReference type="PANTHER" id="PTHR33121">
    <property type="entry name" value="CYCLIC DI-GMP PHOSPHODIESTERASE PDEF"/>
    <property type="match status" value="1"/>
</dbReference>
<feature type="domain" description="GGDEF" evidence="3">
    <location>
        <begin position="312"/>
        <end position="445"/>
    </location>
</feature>
<dbReference type="CDD" id="cd01949">
    <property type="entry name" value="GGDEF"/>
    <property type="match status" value="1"/>
</dbReference>
<feature type="coiled-coil region" evidence="1">
    <location>
        <begin position="143"/>
        <end position="170"/>
    </location>
</feature>
<dbReference type="Proteomes" id="UP000199477">
    <property type="component" value="Unassembled WGS sequence"/>
</dbReference>
<gene>
    <name evidence="4" type="ORF">SAMN02799615_01680</name>
</gene>
<keyword evidence="5" id="KW-1185">Reference proteome</keyword>
<sequence length="701" mass="77231">MPVSPIDSSGAHGQHDVPMKTDSVIKILFIEKSVEDAEQIVSLLRNNGIAVRPARATNAEQVQAALDDLGPDVVLYDPAVGTVTLPDLLHQLDANGRDLSVIAVVPQVDNTIVSDFFINGVRAIALRPQPKQLLAVVQREFEALNTRRQLRRLETALRESERRCDALLDSSTDAIAYVHEGMHVRANQAYLDTFGYAEFDDLLGLPVLDMIGSTQAEDFKATLKSLSRGEKPSGPMELQARRADASTFKAMVEFAHATFEGEPCVQIVFRRQQVDPSVLEQLQRDPVTGLFNRARMLECIDQAVAAATEGTKGQSLLLIEPDNWQAIVSGIGLGKADELLAAFAARINALLGLEDTAGLLAEHTVGVILHSRNDDGIKEWIAGLQQAVANEIFDVGSRSLTVTTSIGGSLLGEKNANTELLLEQAGQSLRNAQSLGGNRYDLHDPAAREKADAERERYWLGQLKQALSQDEFVLYHQHIISLQDAEGEFSEILLRLNGPQGEVLPGFFMPIAEKYNLTPAIDRWVVNQAIQALSSRERLASPTTFFVKLTAGSLHDEQLIPWLTARLKQANLKHGKIVLEMTESKVVTSLRPAQVFVRAWRQLGGQFALEQFGSGLNSFQLLTHIDADYLKIDRSYMSSLPQQPDSQKKVAELCRQAREIKRLTIAEWVEDAASTSLLFACGVDFVQGNFLQEPQRLAITP</sequence>
<evidence type="ECO:0000313" key="5">
    <source>
        <dbReference type="Proteomes" id="UP000199477"/>
    </source>
</evidence>
<dbReference type="Pfam" id="PF00563">
    <property type="entry name" value="EAL"/>
    <property type="match status" value="1"/>
</dbReference>
<dbReference type="InterPro" id="IPR011006">
    <property type="entry name" value="CheY-like_superfamily"/>
</dbReference>
<evidence type="ECO:0000259" key="3">
    <source>
        <dbReference type="PROSITE" id="PS50887"/>
    </source>
</evidence>
<dbReference type="InterPro" id="IPR043128">
    <property type="entry name" value="Rev_trsase/Diguanyl_cyclase"/>
</dbReference>
<name>A0A1I2DG10_9GAMM</name>
<dbReference type="Gene3D" id="3.30.70.270">
    <property type="match status" value="1"/>
</dbReference>